<dbReference type="PANTHER" id="PTHR23083">
    <property type="entry name" value="TETRATRICOPEPTIDE REPEAT PROTEIN, TPR"/>
    <property type="match status" value="1"/>
</dbReference>
<evidence type="ECO:0000313" key="1">
    <source>
        <dbReference type="EMBL" id="RKO83128.1"/>
    </source>
</evidence>
<dbReference type="PANTHER" id="PTHR23083:SF464">
    <property type="entry name" value="TETRATRICOPEPTIDE REPEAT DOMAIN 7, ISOFORM A"/>
    <property type="match status" value="1"/>
</dbReference>
<protein>
    <submittedName>
        <fullName evidence="1">Uncharacterized protein</fullName>
    </submittedName>
</protein>
<dbReference type="EMBL" id="ML001624">
    <property type="protein sequence ID" value="RKO83128.1"/>
    <property type="molecule type" value="Genomic_DNA"/>
</dbReference>
<feature type="non-terminal residue" evidence="1">
    <location>
        <position position="438"/>
    </location>
</feature>
<keyword evidence="2" id="KW-1185">Reference proteome</keyword>
<dbReference type="OrthoDB" id="29013at2759"/>
<dbReference type="AlphaFoldDB" id="A0A4P9VXV9"/>
<reference evidence="2" key="1">
    <citation type="journal article" date="2018" name="Nat. Microbiol.">
        <title>Leveraging single-cell genomics to expand the fungal tree of life.</title>
        <authorList>
            <person name="Ahrendt S.R."/>
            <person name="Quandt C.A."/>
            <person name="Ciobanu D."/>
            <person name="Clum A."/>
            <person name="Salamov A."/>
            <person name="Andreopoulos B."/>
            <person name="Cheng J.F."/>
            <person name="Woyke T."/>
            <person name="Pelin A."/>
            <person name="Henrissat B."/>
            <person name="Reynolds N.K."/>
            <person name="Benny G.L."/>
            <person name="Smith M.E."/>
            <person name="James T.Y."/>
            <person name="Grigoriev I.V."/>
        </authorList>
    </citation>
    <scope>NUCLEOTIDE SEQUENCE [LARGE SCALE GENOMIC DNA]</scope>
</reference>
<evidence type="ECO:0000313" key="2">
    <source>
        <dbReference type="Proteomes" id="UP000269721"/>
    </source>
</evidence>
<dbReference type="Proteomes" id="UP000269721">
    <property type="component" value="Unassembled WGS sequence"/>
</dbReference>
<gene>
    <name evidence="1" type="ORF">BDK51DRAFT_32146</name>
</gene>
<accession>A0A4P9VXV9</accession>
<sequence length="438" mass="48378">MSAAKLAALEKDIHLHRCMGQWPTLRDLVAKYKRKYAPGGSVLESLVLGECALNLVVEAEEAASVFPYDAGPANDFVDPVWNLDRALQDAGAQLEVAAAKASAGAASGAAWSLAQQVAILQARVDLLSGRPESAVKRIWVLPTESPSEQLGAYAKVNIIMAWTVKGARWSIAILRTPSERGTNMLADSVPVTPPLALAHERLNEIPAALECLERAVAAATAYQARVLSGMSTSVITRNDDDQGLRWTEAALYAHSMISLRAGQTEAATASLIQYLKYISPTPLTYVPTRKVAVLRGYLHSLLSTLNPFPRPLNDVPEGVISNRLPPTVHKELRTHLPLLEKLVTTLLPFPRGEDVTVTDRGRYDRVQEVYDWWVLCETYGPPEEAPGDLIERHYRLIETLYRGTRHTFHSMRLLRYLSHVFRSLLSIFGDNMSANEKK</sequence>
<proteinExistence type="predicted"/>
<organism evidence="1 2">
    <name type="scientific">Blyttiomyces helicus</name>
    <dbReference type="NCBI Taxonomy" id="388810"/>
    <lineage>
        <taxon>Eukaryota</taxon>
        <taxon>Fungi</taxon>
        <taxon>Fungi incertae sedis</taxon>
        <taxon>Chytridiomycota</taxon>
        <taxon>Chytridiomycota incertae sedis</taxon>
        <taxon>Chytridiomycetes</taxon>
        <taxon>Chytridiomycetes incertae sedis</taxon>
        <taxon>Blyttiomyces</taxon>
    </lineage>
</organism>
<name>A0A4P9VXV9_9FUNG</name>
<dbReference type="InterPro" id="IPR051722">
    <property type="entry name" value="Endocytosis_PI4K-reg_protein"/>
</dbReference>